<organism evidence="3 4">
    <name type="scientific">Terriglobus roseus</name>
    <dbReference type="NCBI Taxonomy" id="392734"/>
    <lineage>
        <taxon>Bacteria</taxon>
        <taxon>Pseudomonadati</taxon>
        <taxon>Acidobacteriota</taxon>
        <taxon>Terriglobia</taxon>
        <taxon>Terriglobales</taxon>
        <taxon>Acidobacteriaceae</taxon>
        <taxon>Terriglobus</taxon>
    </lineage>
</organism>
<dbReference type="InterPro" id="IPR025326">
    <property type="entry name" value="DUF4232"/>
</dbReference>
<dbReference type="RefSeq" id="WP_172838325.1">
    <property type="nucleotide sequence ID" value="NZ_LT629690.1"/>
</dbReference>
<evidence type="ECO:0000256" key="1">
    <source>
        <dbReference type="SAM" id="SignalP"/>
    </source>
</evidence>
<proteinExistence type="predicted"/>
<dbReference type="PROSITE" id="PS51257">
    <property type="entry name" value="PROKAR_LIPOPROTEIN"/>
    <property type="match status" value="1"/>
</dbReference>
<dbReference type="AlphaFoldDB" id="A0A1G7PF26"/>
<evidence type="ECO:0000259" key="2">
    <source>
        <dbReference type="Pfam" id="PF14016"/>
    </source>
</evidence>
<reference evidence="3 4" key="1">
    <citation type="submission" date="2016-10" db="EMBL/GenBank/DDBJ databases">
        <authorList>
            <person name="de Groot N.N."/>
        </authorList>
    </citation>
    <scope>NUCLEOTIDE SEQUENCE [LARGE SCALE GENOMIC DNA]</scope>
    <source>
        <strain evidence="3 4">GAS232</strain>
    </source>
</reference>
<sequence length="187" mass="19696">MKKASCLGIAAFLLLSCGCSSPSRGKGLVTPPQPQQESKPSACAALDIALSFDSADGEFNGMSHSGAYLVLTNIGLRTCTVPRRPQVTWLDITNATLNAQADTPKGMHPGPVLTPVALAPGKSARAALRWVSGEVYDHNKCVNVAKGTVKLDKGEVSAPLQAKMCGDATTGPRFEEQWLQPNEPSVH</sequence>
<keyword evidence="4" id="KW-1185">Reference proteome</keyword>
<name>A0A1G7PF26_9BACT</name>
<evidence type="ECO:0000313" key="3">
    <source>
        <dbReference type="EMBL" id="SDF84916.1"/>
    </source>
</evidence>
<protein>
    <recommendedName>
        <fullName evidence="2">DUF4232 domain-containing protein</fullName>
    </recommendedName>
</protein>
<evidence type="ECO:0000313" key="4">
    <source>
        <dbReference type="Proteomes" id="UP000182427"/>
    </source>
</evidence>
<accession>A0A1G7PF26</accession>
<keyword evidence="1" id="KW-0732">Signal</keyword>
<gene>
    <name evidence="3" type="ORF">SAMN05444167_3489</name>
</gene>
<feature type="signal peptide" evidence="1">
    <location>
        <begin position="1"/>
        <end position="25"/>
    </location>
</feature>
<feature type="chain" id="PRO_5009242244" description="DUF4232 domain-containing protein" evidence="1">
    <location>
        <begin position="26"/>
        <end position="187"/>
    </location>
</feature>
<dbReference type="Proteomes" id="UP000182427">
    <property type="component" value="Chromosome I"/>
</dbReference>
<dbReference type="Pfam" id="PF14016">
    <property type="entry name" value="DUF4232"/>
    <property type="match status" value="1"/>
</dbReference>
<dbReference type="EMBL" id="LT629690">
    <property type="protein sequence ID" value="SDF84916.1"/>
    <property type="molecule type" value="Genomic_DNA"/>
</dbReference>
<feature type="domain" description="DUF4232" evidence="2">
    <location>
        <begin position="43"/>
        <end position="166"/>
    </location>
</feature>